<feature type="compositionally biased region" description="Acidic residues" evidence="1">
    <location>
        <begin position="38"/>
        <end position="48"/>
    </location>
</feature>
<dbReference type="AlphaFoldDB" id="A0A7W8SIX2"/>
<sequence>MTRPDQTSGRTLEPRGAVRTPGALRGQIEVPDGARDLTDEELEDWYGR</sequence>
<organism evidence="2 3">
    <name type="scientific">Cellulomonas hominis</name>
    <dbReference type="NCBI Taxonomy" id="156981"/>
    <lineage>
        <taxon>Bacteria</taxon>
        <taxon>Bacillati</taxon>
        <taxon>Actinomycetota</taxon>
        <taxon>Actinomycetes</taxon>
        <taxon>Micrococcales</taxon>
        <taxon>Cellulomonadaceae</taxon>
        <taxon>Cellulomonas</taxon>
    </lineage>
</organism>
<evidence type="ECO:0000313" key="2">
    <source>
        <dbReference type="EMBL" id="MBB5474885.1"/>
    </source>
</evidence>
<feature type="compositionally biased region" description="Polar residues" evidence="1">
    <location>
        <begin position="1"/>
        <end position="10"/>
    </location>
</feature>
<dbReference type="RefSeq" id="WP_183835201.1">
    <property type="nucleotide sequence ID" value="NZ_BJVQ01000001.1"/>
</dbReference>
<accession>A0A7W8SIX2</accession>
<dbReference type="EMBL" id="JACHDN010000001">
    <property type="protein sequence ID" value="MBB5474885.1"/>
    <property type="molecule type" value="Genomic_DNA"/>
</dbReference>
<gene>
    <name evidence="2" type="ORF">HNR08_003621</name>
</gene>
<feature type="region of interest" description="Disordered" evidence="1">
    <location>
        <begin position="1"/>
        <end position="48"/>
    </location>
</feature>
<comment type="caution">
    <text evidence="2">The sequence shown here is derived from an EMBL/GenBank/DDBJ whole genome shotgun (WGS) entry which is preliminary data.</text>
</comment>
<reference evidence="2 3" key="1">
    <citation type="submission" date="2020-08" db="EMBL/GenBank/DDBJ databases">
        <title>Sequencing the genomes of 1000 actinobacteria strains.</title>
        <authorList>
            <person name="Klenk H.-P."/>
        </authorList>
    </citation>
    <scope>NUCLEOTIDE SEQUENCE [LARGE SCALE GENOMIC DNA]</scope>
    <source>
        <strain evidence="2 3">DSM 9581</strain>
    </source>
</reference>
<dbReference type="Proteomes" id="UP000564629">
    <property type="component" value="Unassembled WGS sequence"/>
</dbReference>
<evidence type="ECO:0000313" key="3">
    <source>
        <dbReference type="Proteomes" id="UP000564629"/>
    </source>
</evidence>
<evidence type="ECO:0000256" key="1">
    <source>
        <dbReference type="SAM" id="MobiDB-lite"/>
    </source>
</evidence>
<name>A0A7W8SIX2_9CELL</name>
<protein>
    <submittedName>
        <fullName evidence="2">Uncharacterized protein</fullName>
    </submittedName>
</protein>
<proteinExistence type="predicted"/>